<organism evidence="1 2">
    <name type="scientific">Panagrolaimus sp. PS1159</name>
    <dbReference type="NCBI Taxonomy" id="55785"/>
    <lineage>
        <taxon>Eukaryota</taxon>
        <taxon>Metazoa</taxon>
        <taxon>Ecdysozoa</taxon>
        <taxon>Nematoda</taxon>
        <taxon>Chromadorea</taxon>
        <taxon>Rhabditida</taxon>
        <taxon>Tylenchina</taxon>
        <taxon>Panagrolaimomorpha</taxon>
        <taxon>Panagrolaimoidea</taxon>
        <taxon>Panagrolaimidae</taxon>
        <taxon>Panagrolaimus</taxon>
    </lineage>
</organism>
<evidence type="ECO:0000313" key="2">
    <source>
        <dbReference type="WBParaSite" id="PS1159_v2.g18486.t1"/>
    </source>
</evidence>
<protein>
    <submittedName>
        <fullName evidence="2">C-type lectin domain-containing protein</fullName>
    </submittedName>
</protein>
<sequence length="575" mass="63573">MLQKQVHIIFLAALFYNCFATEATCPPGAVLSPFDPNVCYLFSANATDYFRAADICENAGGHLTSVHGAFENNYFRGAASSSDVGTFWIGGSNVNLNGTWNWEDRSPFDWTDWAPGQPNRTAGLCLYVSQHNGYWYGDGCTQAKPFMCKINPSKQGLASCPNGWSFFSETKNCYKALKNIPQLTCALAFQKCSDLGATVASIHSFSENAFISGMISTRSQSNYSVIGLIADKFEWRWQDNTLLNYTRWSSAVPVVNGSCLVLADLSGSVNWYSYNSNPSKATEVVCELNGYENSRKTARDSTCPKGTFESPDNSVCYKVYSDASNWYAAEQTCLKGNGHLVSVHNSDVNSFLLGVVPFNVPGAVDFWIGGFSNSTWKWSDGTPFDFINWAPGNPLSDAGLCVSEKVRSGYWYSTKCDATKPFICTVPQGAIPRPSCPPNFSYYDVTNKCYQVVQVNTPIKSCDYAKDVCFNLTAKVASIHSDEENFFIGGLAMINSTSTTTYTAIGLVGDGFHWNWLDGSVFDYTFFHGTYNPYANDCALMSTSLYYYNNPNPLYWYTLNSRSSYSQVVCQVTAN</sequence>
<evidence type="ECO:0000313" key="1">
    <source>
        <dbReference type="Proteomes" id="UP000887580"/>
    </source>
</evidence>
<name>A0AC35FMF1_9BILA</name>
<accession>A0AC35FMF1</accession>
<dbReference type="Proteomes" id="UP000887580">
    <property type="component" value="Unplaced"/>
</dbReference>
<reference evidence="2" key="1">
    <citation type="submission" date="2022-11" db="UniProtKB">
        <authorList>
            <consortium name="WormBaseParasite"/>
        </authorList>
    </citation>
    <scope>IDENTIFICATION</scope>
</reference>
<dbReference type="WBParaSite" id="PS1159_v2.g18486.t1">
    <property type="protein sequence ID" value="PS1159_v2.g18486.t1"/>
    <property type="gene ID" value="PS1159_v2.g18486"/>
</dbReference>
<proteinExistence type="predicted"/>